<reference evidence="1" key="1">
    <citation type="journal article" date="2021" name="Proc. Natl. Acad. Sci. U.S.A.">
        <title>A Catalog of Tens of Thousands of Viruses from Human Metagenomes Reveals Hidden Associations with Chronic Diseases.</title>
        <authorList>
            <person name="Tisza M.J."/>
            <person name="Buck C.B."/>
        </authorList>
    </citation>
    <scope>NUCLEOTIDE SEQUENCE</scope>
    <source>
        <strain evidence="1">Ct0dB2</strain>
    </source>
</reference>
<proteinExistence type="predicted"/>
<protein>
    <submittedName>
        <fullName evidence="1">Uncharacterized protein</fullName>
    </submittedName>
</protein>
<sequence length="161" mass="18562">MANITVSGASTGSFNMTDEIRDIGNSKYLKVAMSDKPYYARLSTEKPSDNNMYVIIDNTKYYVQQNPILFEPIHYEHGYDNFEQRFTVWLPKGRYIVEYNTTSTTTDTFTIPSGVDATIVHSYKKGFNVSLLITSEGWRIFNKVREAGRHQTWFTLSRQGD</sequence>
<name>A0A8S5N8P2_9CAUD</name>
<accession>A0A8S5N8P2</accession>
<dbReference type="EMBL" id="BK015095">
    <property type="protein sequence ID" value="DAD90828.1"/>
    <property type="molecule type" value="Genomic_DNA"/>
</dbReference>
<evidence type="ECO:0000313" key="1">
    <source>
        <dbReference type="EMBL" id="DAD90828.1"/>
    </source>
</evidence>
<organism evidence="1">
    <name type="scientific">Podoviridae sp. ct0dB2</name>
    <dbReference type="NCBI Taxonomy" id="2826535"/>
    <lineage>
        <taxon>Viruses</taxon>
        <taxon>Duplodnaviria</taxon>
        <taxon>Heunggongvirae</taxon>
        <taxon>Uroviricota</taxon>
        <taxon>Caudoviricetes</taxon>
    </lineage>
</organism>